<reference evidence="3" key="1">
    <citation type="submission" date="2014-06" db="EMBL/GenBank/DDBJ databases">
        <authorList>
            <person name="Urmite Genomes Urmite Genomes"/>
        </authorList>
    </citation>
    <scope>NUCLEOTIDE SEQUENCE</scope>
</reference>
<dbReference type="GO" id="GO:0004519">
    <property type="term" value="F:endonuclease activity"/>
    <property type="evidence" value="ECO:0007669"/>
    <property type="project" value="InterPro"/>
</dbReference>
<dbReference type="Gene3D" id="3.40.50.300">
    <property type="entry name" value="P-loop containing nucleotide triphosphate hydrolases"/>
    <property type="match status" value="1"/>
</dbReference>
<proteinExistence type="predicted"/>
<evidence type="ECO:0000259" key="1">
    <source>
        <dbReference type="Pfam" id="PF03354"/>
    </source>
</evidence>
<dbReference type="AlphaFoldDB" id="A0A078LF49"/>
<accession>A0A078LF49</accession>
<dbReference type="InterPro" id="IPR046462">
    <property type="entry name" value="TerL_nuclease"/>
</dbReference>
<dbReference type="InterPro" id="IPR046461">
    <property type="entry name" value="TerL_ATPase"/>
</dbReference>
<name>A0A078LF49_CITKO</name>
<dbReference type="PANTHER" id="PTHR41287:SF1">
    <property type="entry name" value="PROTEIN YMFN"/>
    <property type="match status" value="1"/>
</dbReference>
<evidence type="ECO:0000259" key="2">
    <source>
        <dbReference type="Pfam" id="PF20441"/>
    </source>
</evidence>
<dbReference type="PANTHER" id="PTHR41287">
    <property type="match status" value="1"/>
</dbReference>
<protein>
    <submittedName>
        <fullName evidence="3">Phage Terminase</fullName>
    </submittedName>
</protein>
<evidence type="ECO:0000313" key="3">
    <source>
        <dbReference type="EMBL" id="CDZ82749.1"/>
    </source>
</evidence>
<gene>
    <name evidence="3" type="ORF">BN1086_00836</name>
</gene>
<sequence length="576" mass="64546">MATYPNVNAANQYARDVVNGKILACRLTILACQRHLDDLERAKDPKWPYRFDKNKAERFLRFAQKMPHTSGEWARRKLRIEFEPWQKFSLGVPFGWVRRDNGFRRFTEIYIEVPRKNGKSAIAAAVGNYMFCADGEYAAEVYCGATTEKQAWKVFAPALAMVKKLPSLRQKFSIKPWAKKMTRPDGSLFAPVIGDPGDGDSPSCAIIDEYHEHDTDALYTTMTTGMGAREQPITLIITTAGFDIASPCYEKRAQVVEILERIREGGENEAIFGIIYTLDDEDDWTQPEALIKANPNYGVSIKDSFLRAKQLLAMSTPSQTNKILTKHFNKWVSSKAAYYNLQKWMAAADKTLKLSDFAGEECYLGIDLASKLDLNAVVPIFRREIDGLSHYYCVSPLFWVPEDTVYATDPALKTIADRYQSFVNQGVLVPSDGAEVDYRLIFEAILKLRETVKIAASPIDPYGATGLSHMLQDEGLEPVTITQNYTNMSDPMREIEAAIAAGRFHHDGNPLMTWCVSNVVGKYLPSSDDVVRPVKEGGGNKIDGAVGMMMGVGRAMLNEPKDFLSNLDPDEDVLFL</sequence>
<organism evidence="3">
    <name type="scientific">Citrobacter koseri</name>
    <name type="common">Citrobacter diversus</name>
    <dbReference type="NCBI Taxonomy" id="545"/>
    <lineage>
        <taxon>Bacteria</taxon>
        <taxon>Pseudomonadati</taxon>
        <taxon>Pseudomonadota</taxon>
        <taxon>Gammaproteobacteria</taxon>
        <taxon>Enterobacterales</taxon>
        <taxon>Enterobacteriaceae</taxon>
        <taxon>Citrobacter</taxon>
    </lineage>
</organism>
<dbReference type="InterPro" id="IPR027417">
    <property type="entry name" value="P-loop_NTPase"/>
</dbReference>
<dbReference type="Pfam" id="PF20441">
    <property type="entry name" value="TerL_nuclease"/>
    <property type="match status" value="1"/>
</dbReference>
<dbReference type="EMBL" id="LK931336">
    <property type="protein sequence ID" value="CDZ82749.1"/>
    <property type="molecule type" value="Genomic_DNA"/>
</dbReference>
<feature type="domain" description="Terminase large subunit-like ATPase" evidence="1">
    <location>
        <begin position="84"/>
        <end position="253"/>
    </location>
</feature>
<dbReference type="InterPro" id="IPR005021">
    <property type="entry name" value="Terminase_largesu-like"/>
</dbReference>
<feature type="domain" description="Terminase large subunit-like endonuclease" evidence="2">
    <location>
        <begin position="269"/>
        <end position="559"/>
    </location>
</feature>
<dbReference type="PATRIC" id="fig|545.12.peg.836"/>
<dbReference type="Pfam" id="PF03354">
    <property type="entry name" value="TerL_ATPase"/>
    <property type="match status" value="1"/>
</dbReference>